<dbReference type="PANTHER" id="PTHR22625:SF9">
    <property type="entry name" value="PLEXIN-B2"/>
    <property type="match status" value="1"/>
</dbReference>
<keyword evidence="6 16" id="KW-0732">Signal</keyword>
<dbReference type="Pfam" id="PF08337">
    <property type="entry name" value="Plexin_cytopl"/>
    <property type="match status" value="1"/>
</dbReference>
<dbReference type="CTD" id="100333657"/>
<dbReference type="Proteomes" id="UP000192220">
    <property type="component" value="Unplaced"/>
</dbReference>
<evidence type="ECO:0000256" key="10">
    <source>
        <dbReference type="ARBA" id="ARBA00023157"/>
    </source>
</evidence>
<dbReference type="Pfam" id="PF17960">
    <property type="entry name" value="TIG_plexin"/>
    <property type="match status" value="1"/>
</dbReference>
<dbReference type="FunFam" id="2.130.10.10:FF:000812">
    <property type="entry name" value="Plexin B2a"/>
    <property type="match status" value="1"/>
</dbReference>
<keyword evidence="9 15" id="KW-0472">Membrane</keyword>
<dbReference type="PANTHER" id="PTHR22625">
    <property type="entry name" value="PLEXIN"/>
    <property type="match status" value="1"/>
</dbReference>
<dbReference type="InterPro" id="IPR046800">
    <property type="entry name" value="Plexin_RBD"/>
</dbReference>
<dbReference type="GO" id="GO:0017154">
    <property type="term" value="F:semaphorin receptor activity"/>
    <property type="evidence" value="ECO:0007669"/>
    <property type="project" value="InterPro"/>
</dbReference>
<feature type="transmembrane region" description="Helical" evidence="15">
    <location>
        <begin position="1211"/>
        <end position="1235"/>
    </location>
</feature>
<dbReference type="Pfam" id="PF24479">
    <property type="entry name" value="PSI_PlexinA-B"/>
    <property type="match status" value="1"/>
</dbReference>
<dbReference type="GO" id="GO:0007162">
    <property type="term" value="P:negative regulation of cell adhesion"/>
    <property type="evidence" value="ECO:0007669"/>
    <property type="project" value="TreeGrafter"/>
</dbReference>
<dbReference type="FunFam" id="2.60.40.10:FF:000131">
    <property type="entry name" value="Plexin A2"/>
    <property type="match status" value="1"/>
</dbReference>
<dbReference type="STRING" id="52670.A0A2I4C9S1"/>
<evidence type="ECO:0000313" key="18">
    <source>
        <dbReference type="Proteomes" id="UP000192220"/>
    </source>
</evidence>
<evidence type="ECO:0000256" key="2">
    <source>
        <dbReference type="ARBA" id="ARBA00010297"/>
    </source>
</evidence>
<feature type="signal peptide" evidence="16">
    <location>
        <begin position="1"/>
        <end position="19"/>
    </location>
</feature>
<protein>
    <submittedName>
        <fullName evidence="19 20">Plexin-B2</fullName>
    </submittedName>
</protein>
<dbReference type="SMART" id="SM00423">
    <property type="entry name" value="PSI"/>
    <property type="match status" value="3"/>
</dbReference>
<reference evidence="19 20" key="1">
    <citation type="submission" date="2025-04" db="UniProtKB">
        <authorList>
            <consortium name="RefSeq"/>
        </authorList>
    </citation>
    <scope>IDENTIFICATION</scope>
    <source>
        <strain evidence="19 20">Quisiro</strain>
        <tissue evidence="19 20">Liver</tissue>
    </source>
</reference>
<dbReference type="InterPro" id="IPR057533">
    <property type="entry name" value="PSI_Plexin-B"/>
</dbReference>
<dbReference type="InterPro" id="IPR014756">
    <property type="entry name" value="Ig_E-set"/>
</dbReference>
<evidence type="ECO:0000256" key="13">
    <source>
        <dbReference type="PROSITE-ProRule" id="PRU00352"/>
    </source>
</evidence>
<dbReference type="OrthoDB" id="125363at2759"/>
<dbReference type="Pfam" id="PF01437">
    <property type="entry name" value="PSI"/>
    <property type="match status" value="1"/>
</dbReference>
<evidence type="ECO:0000256" key="3">
    <source>
        <dbReference type="ARBA" id="ARBA00022475"/>
    </source>
</evidence>
<dbReference type="InterPro" id="IPR016201">
    <property type="entry name" value="PSI"/>
</dbReference>
<dbReference type="PROSITE" id="PS51004">
    <property type="entry name" value="SEMA"/>
    <property type="match status" value="1"/>
</dbReference>
<keyword evidence="3" id="KW-1003">Cell membrane</keyword>
<sequence>MASWVSLLLFLLCQSRSQAQEESRIVPILEFHSETPINNVVQDPQTGRIYLGAVNTIFQLTPTLQVEARAETGPKEDARTCTPPASACQNTKLMENLNKLLLIHPANGTLIVCGSRYRGICSLLNLSNVEQQLYYSDSKGERTYVASIENHVNVVGVMSTYKKDGHTFDVFLVGKGYGELDSTKLISTRILQDYKDWVVFESIIEASTVQTTPFAPRYLHIFRHAFKEDGFVYFLFSRTLDGTDIKNLTFVSRLCENDPHYYSHTELQLNCGQNNQYNRVQAAFVASPGKELARAMTLSGTYGKVVPWNKVLFMVASSEEDENKSGLCMYPLNSINERLVDLISACYSDLGKISGFPAVDIPYSSSKTDVCKSKIAKDMLENYKCGAEFLASPLASKPRFALKADAVWSTSSRLTSVAVAVENDHTIAFLGNNQGEVFKVHLNTEADEYSKAPGDTFGEKVNKNLFFDLAHSHLYITTEKKITKVPVQTCLQKTDCQSCVALRDPYCGWCVLEGRCTRRSECRRAEEKNGWLWSPKQQCVKIVSFYPSNLSCKKTDKLQINIPSLPAIGPSDRLQCIIDLFRSEGTMLDSSQVSCDLPPPSLIPQTPEDQDFVAVSIRILANETVELATREFKFYNCAATARRSENTPCMSCVGSSWGCQWNTIDHTCSDKDDSIVGPTIVGQRKGSECPQFENPDPVLIPVGYKTRISFEGINLNNYKGHIFTIGTELMKNAEEEVKSEEGPFYTFSGFNFSYDKSPETNVLFYVKDKETGKKMDSTLNVTLYNCSMGREDCSLCKYADPKYRCVWCSKQKACVYEKLCAQQQGDPHNIECPNPEINNIIPRFGPMKGGISITIHGSNLGIHKEDIKSITVVGEPCSHREEKYSVSTSVVCEIGPVDPKKTSWGQVEVEVNGGKRGTSSMYFTYRDPIPEGVKPSKGPKAGGTLITISGKFLDTGSKEDIQVNIGGVDCAVDHFGEVITCRTGEYRADKVPSDLLPVTIHYGKSTTKTIASAFQFMENPTVLDHQPKGSFVCGGRNIIITGSGFDLIQTAIMEVQGDNSSAVEYAHEKNDTVIQFRSPTIISSPNQHLRTFILLDNWKKELKPFDYHPDPSFNELTKKVITETSIIIVTGRGFSRAMTAREAQAFVGDVQCLVNTLQDDKLFLDPPSTPPSARSRRQRRDTRPELLDLMIKFGKGEWVVGSVQYEKKNDLSLYIIIPAVIVPMLLIIIISVYCYRRKSQQAEREYEKVKHQLDNLEESVRERCKKEFTDLMIEMEDHTNDLSEGRIPFLDYKTYTDRVFFLPSKDGANDVMITGKLDIPEARKATVTQALNQFSNLLNSKTFLINFIRTLEHSNDFNARAKVYFASLLTVALHGKLEYYTDIMRTLLLELMEEYVHSKNPKLMLRRSETVVERMLCNWMSICLYQFLKDSAGEPLYKLFRAIKHQIEKGPVDVRVKKAKYTLNDTGLLGDDVEYSVLTLQVLVQGEGPDVTPVKVLNCDTISQVKEKIIEQVYRNVPYSQRPKVDSVTLEWRPGSTGQILSDLDLTSQKEGRWRRINTLAHYNVRDNATLVLSRVVHTQQNYDQNQENHEERNALLDDDKVFHLVRPADELDEIKSKRGSIKDKSMTKAITEIYLTRLLSVKGTLQQFVDDFFRSVLCSGAVVPPAVKYFFDFLDEQALKQCVDEETIHIWKTNSLPLRFWVNILKNPHFIFDVHVSEVVDASLSVIAQTFMDACTKSEHKLSRDSPSNKLLYAKEISTYKKMVDDYYKGVRQMVPVSDQDMNTHLAEVSRSHTDKLNTQVALHQLYQYASKYYDGIIASLDEDPAAQSKQLTLRLQQIAAALENKVTDL</sequence>
<evidence type="ECO:0000259" key="17">
    <source>
        <dbReference type="PROSITE" id="PS51004"/>
    </source>
</evidence>
<evidence type="ECO:0000256" key="7">
    <source>
        <dbReference type="ARBA" id="ARBA00022737"/>
    </source>
</evidence>
<evidence type="ECO:0000313" key="20">
    <source>
        <dbReference type="RefSeq" id="XP_013876727.1"/>
    </source>
</evidence>
<comment type="subcellular location">
    <subcellularLocation>
        <location evidence="1">Cell membrane</location>
        <topology evidence="1">Single-pass type I membrane protein</topology>
    </subcellularLocation>
</comment>
<dbReference type="GO" id="GO:0050772">
    <property type="term" value="P:positive regulation of axonogenesis"/>
    <property type="evidence" value="ECO:0007669"/>
    <property type="project" value="TreeGrafter"/>
</dbReference>
<dbReference type="InterPro" id="IPR015943">
    <property type="entry name" value="WD40/YVTN_repeat-like_dom_sf"/>
</dbReference>
<dbReference type="RefSeq" id="XP_013876727.1">
    <property type="nucleotide sequence ID" value="XM_014021273.1"/>
</dbReference>
<evidence type="ECO:0000256" key="12">
    <source>
        <dbReference type="ARBA" id="ARBA00023180"/>
    </source>
</evidence>
<evidence type="ECO:0000256" key="9">
    <source>
        <dbReference type="ARBA" id="ARBA00023136"/>
    </source>
</evidence>
<dbReference type="SUPFAM" id="SSF81296">
    <property type="entry name" value="E set domains"/>
    <property type="match status" value="3"/>
</dbReference>
<dbReference type="SUPFAM" id="SSF48350">
    <property type="entry name" value="GTPase activation domain, GAP"/>
    <property type="match status" value="1"/>
</dbReference>
<proteinExistence type="inferred from homology"/>
<dbReference type="GeneID" id="106526634"/>
<evidence type="ECO:0000256" key="4">
    <source>
        <dbReference type="ARBA" id="ARBA00022553"/>
    </source>
</evidence>
<evidence type="ECO:0000256" key="8">
    <source>
        <dbReference type="ARBA" id="ARBA00022989"/>
    </source>
</evidence>
<keyword evidence="8 15" id="KW-1133">Transmembrane helix</keyword>
<dbReference type="SMART" id="SM00630">
    <property type="entry name" value="Sema"/>
    <property type="match status" value="1"/>
</dbReference>
<dbReference type="Pfam" id="PF24317">
    <property type="entry name" value="PSI_Plexin-B"/>
    <property type="match status" value="1"/>
</dbReference>
<dbReference type="FunFam" id="1.10.506.10:FF:000035">
    <property type="entry name" value="Plexin b2a"/>
    <property type="match status" value="1"/>
</dbReference>
<evidence type="ECO:0000256" key="5">
    <source>
        <dbReference type="ARBA" id="ARBA00022692"/>
    </source>
</evidence>
<dbReference type="InterPro" id="IPR013548">
    <property type="entry name" value="Plexin_cytoplasmic_RasGAP_dom"/>
</dbReference>
<comment type="caution">
    <text evidence="13">Lacks conserved residue(s) required for the propagation of feature annotation.</text>
</comment>
<organism evidence="18 19">
    <name type="scientific">Austrofundulus limnaeus</name>
    <name type="common">Annual killifish</name>
    <dbReference type="NCBI Taxonomy" id="52670"/>
    <lineage>
        <taxon>Eukaryota</taxon>
        <taxon>Metazoa</taxon>
        <taxon>Chordata</taxon>
        <taxon>Craniata</taxon>
        <taxon>Vertebrata</taxon>
        <taxon>Euteleostomi</taxon>
        <taxon>Actinopterygii</taxon>
        <taxon>Neopterygii</taxon>
        <taxon>Teleostei</taxon>
        <taxon>Neoteleostei</taxon>
        <taxon>Acanthomorphata</taxon>
        <taxon>Ovalentaria</taxon>
        <taxon>Atherinomorphae</taxon>
        <taxon>Cyprinodontiformes</taxon>
        <taxon>Rivulidae</taxon>
        <taxon>Austrofundulus</taxon>
    </lineage>
</organism>
<keyword evidence="11" id="KW-0675">Receptor</keyword>
<dbReference type="FunFam" id="2.60.40.10:FF:000203">
    <property type="entry name" value="Plexin B2"/>
    <property type="match status" value="1"/>
</dbReference>
<keyword evidence="14" id="KW-0175">Coiled coil</keyword>
<feature type="domain" description="Sema" evidence="17">
    <location>
        <begin position="11"/>
        <end position="487"/>
    </location>
</feature>
<evidence type="ECO:0000256" key="6">
    <source>
        <dbReference type="ARBA" id="ARBA00022729"/>
    </source>
</evidence>
<dbReference type="Gene3D" id="2.130.10.10">
    <property type="entry name" value="YVTN repeat-like/Quinoprotein amine dehydrogenase"/>
    <property type="match status" value="1"/>
</dbReference>
<dbReference type="InterPro" id="IPR001627">
    <property type="entry name" value="Semap_dom"/>
</dbReference>
<dbReference type="GO" id="GO:0030334">
    <property type="term" value="P:regulation of cell migration"/>
    <property type="evidence" value="ECO:0007669"/>
    <property type="project" value="TreeGrafter"/>
</dbReference>
<dbReference type="Pfam" id="PF20170">
    <property type="entry name" value="Plexin_RBD"/>
    <property type="match status" value="1"/>
</dbReference>
<keyword evidence="18" id="KW-1185">Reference proteome</keyword>
<dbReference type="Gene3D" id="2.60.40.10">
    <property type="entry name" value="Immunoglobulins"/>
    <property type="match status" value="3"/>
</dbReference>
<dbReference type="KEGG" id="alim:106526634"/>
<feature type="chain" id="PRO_5014289941" evidence="16">
    <location>
        <begin position="20"/>
        <end position="1851"/>
    </location>
</feature>
<dbReference type="SMART" id="SM00429">
    <property type="entry name" value="IPT"/>
    <property type="match status" value="3"/>
</dbReference>
<dbReference type="FunFam" id="2.60.40.10:FF:000798">
    <property type="entry name" value="Plexin B2"/>
    <property type="match status" value="1"/>
</dbReference>
<dbReference type="InterPro" id="IPR008936">
    <property type="entry name" value="Rho_GTPase_activation_prot"/>
</dbReference>
<name>A0A2I4C9S1_AUSLI</name>
<dbReference type="InterPro" id="IPR036352">
    <property type="entry name" value="Semap_dom_sf"/>
</dbReference>
<keyword evidence="12" id="KW-0325">Glycoprotein</keyword>
<dbReference type="CDD" id="cd12792">
    <property type="entry name" value="RasGAP_plexin_B2"/>
    <property type="match status" value="1"/>
</dbReference>
<dbReference type="Pfam" id="PF01833">
    <property type="entry name" value="TIG"/>
    <property type="match status" value="2"/>
</dbReference>
<dbReference type="SUPFAM" id="SSF103575">
    <property type="entry name" value="Plexin repeat"/>
    <property type="match status" value="1"/>
</dbReference>
<dbReference type="SUPFAM" id="SSF101912">
    <property type="entry name" value="Sema domain"/>
    <property type="match status" value="1"/>
</dbReference>
<keyword evidence="7" id="KW-0677">Repeat</keyword>
<evidence type="ECO:0000256" key="14">
    <source>
        <dbReference type="SAM" id="Coils"/>
    </source>
</evidence>
<dbReference type="Pfam" id="PF01403">
    <property type="entry name" value="Sema"/>
    <property type="match status" value="1"/>
</dbReference>
<dbReference type="InterPro" id="IPR002909">
    <property type="entry name" value="IPT_dom"/>
</dbReference>
<keyword evidence="4" id="KW-0597">Phosphoprotein</keyword>
<dbReference type="InterPro" id="IPR002165">
    <property type="entry name" value="Plexin_repeat"/>
</dbReference>
<accession>A0A2I4C9S1</accession>
<dbReference type="Gene3D" id="3.10.20.90">
    <property type="entry name" value="Phosphatidylinositol 3-kinase Catalytic Subunit, Chain A, domain 1"/>
    <property type="match status" value="1"/>
</dbReference>
<dbReference type="InterPro" id="IPR031148">
    <property type="entry name" value="Plexin"/>
</dbReference>
<dbReference type="GO" id="GO:0007411">
    <property type="term" value="P:axon guidance"/>
    <property type="evidence" value="ECO:0007669"/>
    <property type="project" value="UniProtKB-ARBA"/>
</dbReference>
<feature type="coiled-coil region" evidence="14">
    <location>
        <begin position="1239"/>
        <end position="1266"/>
    </location>
</feature>
<dbReference type="Gene3D" id="1.10.506.10">
    <property type="entry name" value="GTPase Activation - p120gap, domain 1"/>
    <property type="match status" value="1"/>
</dbReference>
<dbReference type="InterPro" id="IPR013783">
    <property type="entry name" value="Ig-like_fold"/>
</dbReference>
<dbReference type="GO" id="GO:0002116">
    <property type="term" value="C:semaphorin receptor complex"/>
    <property type="evidence" value="ECO:0007669"/>
    <property type="project" value="TreeGrafter"/>
</dbReference>
<evidence type="ECO:0000313" key="19">
    <source>
        <dbReference type="RefSeq" id="XP_013876726.1"/>
    </source>
</evidence>
<dbReference type="FunFam" id="3.10.20.90:FF:000102">
    <property type="entry name" value="Plexin B2"/>
    <property type="match status" value="1"/>
</dbReference>
<dbReference type="GO" id="GO:0005886">
    <property type="term" value="C:plasma membrane"/>
    <property type="evidence" value="ECO:0007669"/>
    <property type="project" value="UniProtKB-SubCell"/>
</dbReference>
<evidence type="ECO:0000256" key="15">
    <source>
        <dbReference type="SAM" id="Phobius"/>
    </source>
</evidence>
<keyword evidence="10" id="KW-1015">Disulfide bond</keyword>
<evidence type="ECO:0000256" key="16">
    <source>
        <dbReference type="SAM" id="SignalP"/>
    </source>
</evidence>
<evidence type="ECO:0000256" key="11">
    <source>
        <dbReference type="ARBA" id="ARBA00023170"/>
    </source>
</evidence>
<comment type="similarity">
    <text evidence="2">Belongs to the plexin family.</text>
</comment>
<dbReference type="InterPro" id="IPR041019">
    <property type="entry name" value="TIG1_plexin"/>
</dbReference>
<dbReference type="GO" id="GO:0008360">
    <property type="term" value="P:regulation of cell shape"/>
    <property type="evidence" value="ECO:0007669"/>
    <property type="project" value="TreeGrafter"/>
</dbReference>
<dbReference type="RefSeq" id="XP_013876726.1">
    <property type="nucleotide sequence ID" value="XM_014021272.1"/>
</dbReference>
<keyword evidence="5 15" id="KW-0812">Transmembrane</keyword>
<gene>
    <name evidence="19 20" type="primary">plxnb2</name>
</gene>
<evidence type="ECO:0000256" key="1">
    <source>
        <dbReference type="ARBA" id="ARBA00004251"/>
    </source>
</evidence>